<evidence type="ECO:0000313" key="5">
    <source>
        <dbReference type="Proteomes" id="UP000054097"/>
    </source>
</evidence>
<dbReference type="EMBL" id="KN824372">
    <property type="protein sequence ID" value="KIM21759.1"/>
    <property type="molecule type" value="Genomic_DNA"/>
</dbReference>
<dbReference type="PROSITE" id="PS00678">
    <property type="entry name" value="WD_REPEATS_1"/>
    <property type="match status" value="1"/>
</dbReference>
<dbReference type="PROSITE" id="PS50082">
    <property type="entry name" value="WD_REPEATS_2"/>
    <property type="match status" value="2"/>
</dbReference>
<dbReference type="InterPro" id="IPR019775">
    <property type="entry name" value="WD40_repeat_CS"/>
</dbReference>
<dbReference type="InterPro" id="IPR020472">
    <property type="entry name" value="WD40_PAC1"/>
</dbReference>
<dbReference type="AlphaFoldDB" id="A0A0C3ANX7"/>
<dbReference type="SMART" id="SM00320">
    <property type="entry name" value="WD40"/>
    <property type="match status" value="2"/>
</dbReference>
<sequence length="78" mass="8605">MSGVTFVAFSQNGRLIVSGSYDGTVRVWDAVTGKVVSNLFERNIVEINSVSFSPNERHIISGSNDNTIRVWDAETREA</sequence>
<dbReference type="HOGENOM" id="CLU_000288_57_30_1"/>
<dbReference type="STRING" id="933852.A0A0C3ANX7"/>
<dbReference type="Pfam" id="PF00400">
    <property type="entry name" value="WD40"/>
    <property type="match status" value="2"/>
</dbReference>
<dbReference type="PANTHER" id="PTHR19848">
    <property type="entry name" value="WD40 REPEAT PROTEIN"/>
    <property type="match status" value="1"/>
</dbReference>
<protein>
    <submittedName>
        <fullName evidence="4">Uncharacterized protein</fullName>
    </submittedName>
</protein>
<feature type="repeat" description="WD" evidence="3">
    <location>
        <begin position="1"/>
        <end position="38"/>
    </location>
</feature>
<dbReference type="InterPro" id="IPR015943">
    <property type="entry name" value="WD40/YVTN_repeat-like_dom_sf"/>
</dbReference>
<keyword evidence="2" id="KW-0677">Repeat</keyword>
<dbReference type="Gene3D" id="2.130.10.10">
    <property type="entry name" value="YVTN repeat-like/Quinoprotein amine dehydrogenase"/>
    <property type="match status" value="1"/>
</dbReference>
<dbReference type="PRINTS" id="PR00320">
    <property type="entry name" value="GPROTEINBRPT"/>
</dbReference>
<keyword evidence="5" id="KW-1185">Reference proteome</keyword>
<organism evidence="4 5">
    <name type="scientific">Serendipita vermifera MAFF 305830</name>
    <dbReference type="NCBI Taxonomy" id="933852"/>
    <lineage>
        <taxon>Eukaryota</taxon>
        <taxon>Fungi</taxon>
        <taxon>Dikarya</taxon>
        <taxon>Basidiomycota</taxon>
        <taxon>Agaricomycotina</taxon>
        <taxon>Agaricomycetes</taxon>
        <taxon>Sebacinales</taxon>
        <taxon>Serendipitaceae</taxon>
        <taxon>Serendipita</taxon>
    </lineage>
</organism>
<reference evidence="5" key="2">
    <citation type="submission" date="2015-01" db="EMBL/GenBank/DDBJ databases">
        <title>Evolutionary Origins and Diversification of the Mycorrhizal Mutualists.</title>
        <authorList>
            <consortium name="DOE Joint Genome Institute"/>
            <consortium name="Mycorrhizal Genomics Consortium"/>
            <person name="Kohler A."/>
            <person name="Kuo A."/>
            <person name="Nagy L.G."/>
            <person name="Floudas D."/>
            <person name="Copeland A."/>
            <person name="Barry K.W."/>
            <person name="Cichocki N."/>
            <person name="Veneault-Fourrey C."/>
            <person name="LaButti K."/>
            <person name="Lindquist E.A."/>
            <person name="Lipzen A."/>
            <person name="Lundell T."/>
            <person name="Morin E."/>
            <person name="Murat C."/>
            <person name="Riley R."/>
            <person name="Ohm R."/>
            <person name="Sun H."/>
            <person name="Tunlid A."/>
            <person name="Henrissat B."/>
            <person name="Grigoriev I.V."/>
            <person name="Hibbett D.S."/>
            <person name="Martin F."/>
        </authorList>
    </citation>
    <scope>NUCLEOTIDE SEQUENCE [LARGE SCALE GENOMIC DNA]</scope>
    <source>
        <strain evidence="5">MAFF 305830</strain>
    </source>
</reference>
<proteinExistence type="predicted"/>
<evidence type="ECO:0000256" key="1">
    <source>
        <dbReference type="ARBA" id="ARBA00022574"/>
    </source>
</evidence>
<dbReference type="SUPFAM" id="SSF50998">
    <property type="entry name" value="Quinoprotein alcohol dehydrogenase-like"/>
    <property type="match status" value="1"/>
</dbReference>
<evidence type="ECO:0000256" key="2">
    <source>
        <dbReference type="ARBA" id="ARBA00022737"/>
    </source>
</evidence>
<accession>A0A0C3ANX7</accession>
<evidence type="ECO:0000313" key="4">
    <source>
        <dbReference type="EMBL" id="KIM21759.1"/>
    </source>
</evidence>
<dbReference type="OrthoDB" id="2662816at2759"/>
<dbReference type="Proteomes" id="UP000054097">
    <property type="component" value="Unassembled WGS sequence"/>
</dbReference>
<name>A0A0C3ANX7_SERVB</name>
<evidence type="ECO:0000256" key="3">
    <source>
        <dbReference type="PROSITE-ProRule" id="PRU00221"/>
    </source>
</evidence>
<dbReference type="PANTHER" id="PTHR19848:SF8">
    <property type="entry name" value="F-BOX AND WD REPEAT DOMAIN CONTAINING 7"/>
    <property type="match status" value="1"/>
</dbReference>
<dbReference type="InterPro" id="IPR011047">
    <property type="entry name" value="Quinoprotein_ADH-like_sf"/>
</dbReference>
<gene>
    <name evidence="4" type="ORF">M408DRAFT_300944</name>
</gene>
<reference evidence="4 5" key="1">
    <citation type="submission" date="2014-04" db="EMBL/GenBank/DDBJ databases">
        <authorList>
            <consortium name="DOE Joint Genome Institute"/>
            <person name="Kuo A."/>
            <person name="Zuccaro A."/>
            <person name="Kohler A."/>
            <person name="Nagy L.G."/>
            <person name="Floudas D."/>
            <person name="Copeland A."/>
            <person name="Barry K.W."/>
            <person name="Cichocki N."/>
            <person name="Veneault-Fourrey C."/>
            <person name="LaButti K."/>
            <person name="Lindquist E.A."/>
            <person name="Lipzen A."/>
            <person name="Lundell T."/>
            <person name="Morin E."/>
            <person name="Murat C."/>
            <person name="Sun H."/>
            <person name="Tunlid A."/>
            <person name="Henrissat B."/>
            <person name="Grigoriev I.V."/>
            <person name="Hibbett D.S."/>
            <person name="Martin F."/>
            <person name="Nordberg H.P."/>
            <person name="Cantor M.N."/>
            <person name="Hua S.X."/>
        </authorList>
    </citation>
    <scope>NUCLEOTIDE SEQUENCE [LARGE SCALE GENOMIC DNA]</scope>
    <source>
        <strain evidence="4 5">MAFF 305830</strain>
    </source>
</reference>
<dbReference type="InterPro" id="IPR001680">
    <property type="entry name" value="WD40_rpt"/>
</dbReference>
<dbReference type="PROSITE" id="PS50294">
    <property type="entry name" value="WD_REPEATS_REGION"/>
    <property type="match status" value="2"/>
</dbReference>
<keyword evidence="1 3" id="KW-0853">WD repeat</keyword>
<feature type="repeat" description="WD" evidence="3">
    <location>
        <begin position="40"/>
        <end position="78"/>
    </location>
</feature>